<evidence type="ECO:0000256" key="10">
    <source>
        <dbReference type="ARBA" id="ARBA00023054"/>
    </source>
</evidence>
<name>A0A9D4FA01_DREPO</name>
<reference evidence="15" key="2">
    <citation type="submission" date="2020-11" db="EMBL/GenBank/DDBJ databases">
        <authorList>
            <person name="McCartney M.A."/>
            <person name="Auch B."/>
            <person name="Kono T."/>
            <person name="Mallez S."/>
            <person name="Becker A."/>
            <person name="Gohl D.M."/>
            <person name="Silverstein K.A.T."/>
            <person name="Koren S."/>
            <person name="Bechman K.B."/>
            <person name="Herman A."/>
            <person name="Abrahante J.E."/>
            <person name="Garbe J."/>
        </authorList>
    </citation>
    <scope>NUCLEOTIDE SEQUENCE</scope>
    <source>
        <strain evidence="15">Duluth1</strain>
        <tissue evidence="15">Whole animal</tissue>
    </source>
</reference>
<reference evidence="15" key="1">
    <citation type="journal article" date="2019" name="bioRxiv">
        <title>The Genome of the Zebra Mussel, Dreissena polymorpha: A Resource for Invasive Species Research.</title>
        <authorList>
            <person name="McCartney M.A."/>
            <person name="Auch B."/>
            <person name="Kono T."/>
            <person name="Mallez S."/>
            <person name="Zhang Y."/>
            <person name="Obille A."/>
            <person name="Becker A."/>
            <person name="Abrahante J.E."/>
            <person name="Garbe J."/>
            <person name="Badalamenti J.P."/>
            <person name="Herman A."/>
            <person name="Mangelson H."/>
            <person name="Liachko I."/>
            <person name="Sullivan S."/>
            <person name="Sone E.D."/>
            <person name="Koren S."/>
            <person name="Silverstein K.A.T."/>
            <person name="Beckman K.B."/>
            <person name="Gohl D.M."/>
        </authorList>
    </citation>
    <scope>NUCLEOTIDE SEQUENCE</scope>
    <source>
        <strain evidence="15">Duluth1</strain>
        <tissue evidence="15">Whole animal</tissue>
    </source>
</reference>
<evidence type="ECO:0000256" key="5">
    <source>
        <dbReference type="ARBA" id="ARBA00022723"/>
    </source>
</evidence>
<evidence type="ECO:0000313" key="16">
    <source>
        <dbReference type="Proteomes" id="UP000828390"/>
    </source>
</evidence>
<dbReference type="SMART" id="SM00061">
    <property type="entry name" value="MATH"/>
    <property type="match status" value="1"/>
</dbReference>
<dbReference type="GO" id="GO:0009898">
    <property type="term" value="C:cytoplasmic side of plasma membrane"/>
    <property type="evidence" value="ECO:0007669"/>
    <property type="project" value="TreeGrafter"/>
</dbReference>
<dbReference type="Pfam" id="PF21355">
    <property type="entry name" value="TRAF-mep_MATH"/>
    <property type="match status" value="1"/>
</dbReference>
<sequence>SHFPVCEFRMALCAACGSEVKMNEMERHLRDVCPKAQLPCSDCGNLITREDWEQHQVSHRSVLCPACPSGTTVDREAFHDHFNRERHSTYVFHALHSSSTEIQRVATELALIKDDILARVQLLDERIVAINAGGGSSSGVLNPDQRVRQLFEQMSKSLNDRVDTKTGTFEGIANTLHRELDKVISAIEKLENHRRNMKDVVDSSAQRINALEQTLRVRESKIIELEQKLMDNNPLVTYNGVFIWKFTDFLRKQQEAQQGRNVSHYSTPFFTSRFGYKMCARLYPNGDGMGKGTHLSVFFVVMKGEYDALQEWPFKQRVTFCLLNQERGSHVVDSFRPDPTSSSFRRPQNNMNIASGCPLFVRLDALVSPGNGLLKDDTVFLKIIVDSTDIRDPSSPLDSTAAKA</sequence>
<comment type="caution">
    <text evidence="15">The sequence shown here is derived from an EMBL/GenBank/DDBJ whole genome shotgun (WGS) entry which is preliminary data.</text>
</comment>
<dbReference type="GO" id="GO:0005737">
    <property type="term" value="C:cytoplasm"/>
    <property type="evidence" value="ECO:0007669"/>
    <property type="project" value="UniProtKB-SubCell"/>
</dbReference>
<keyword evidence="9" id="KW-0832">Ubl conjugation</keyword>
<keyword evidence="2" id="KW-0963">Cytoplasm</keyword>
<evidence type="ECO:0000256" key="7">
    <source>
        <dbReference type="ARBA" id="ARBA00022771"/>
    </source>
</evidence>
<dbReference type="GO" id="GO:0042981">
    <property type="term" value="P:regulation of apoptotic process"/>
    <property type="evidence" value="ECO:0007669"/>
    <property type="project" value="InterPro"/>
</dbReference>
<keyword evidence="7 11" id="KW-0863">Zinc-finger</keyword>
<keyword evidence="10 12" id="KW-0175">Coiled coil</keyword>
<dbReference type="Gene3D" id="3.30.40.10">
    <property type="entry name" value="Zinc/RING finger domain, C3HC4 (zinc finger)"/>
    <property type="match status" value="1"/>
</dbReference>
<evidence type="ECO:0000256" key="8">
    <source>
        <dbReference type="ARBA" id="ARBA00022833"/>
    </source>
</evidence>
<dbReference type="InterPro" id="IPR008974">
    <property type="entry name" value="TRAF-like"/>
</dbReference>
<comment type="subcellular location">
    <subcellularLocation>
        <location evidence="1">Cytoplasm</location>
    </subcellularLocation>
</comment>
<evidence type="ECO:0000256" key="3">
    <source>
        <dbReference type="ARBA" id="ARBA00022499"/>
    </source>
</evidence>
<evidence type="ECO:0000256" key="4">
    <source>
        <dbReference type="ARBA" id="ARBA00022703"/>
    </source>
</evidence>
<dbReference type="InterPro" id="IPR002083">
    <property type="entry name" value="MATH/TRAF_dom"/>
</dbReference>
<evidence type="ECO:0000259" key="14">
    <source>
        <dbReference type="PROSITE" id="PS50145"/>
    </source>
</evidence>
<dbReference type="Gene3D" id="1.20.5.170">
    <property type="match status" value="1"/>
</dbReference>
<keyword evidence="8 11" id="KW-0862">Zinc</keyword>
<protein>
    <submittedName>
        <fullName evidence="15">Uncharacterized protein</fullName>
    </submittedName>
</protein>
<organism evidence="15 16">
    <name type="scientific">Dreissena polymorpha</name>
    <name type="common">Zebra mussel</name>
    <name type="synonym">Mytilus polymorpha</name>
    <dbReference type="NCBI Taxonomy" id="45954"/>
    <lineage>
        <taxon>Eukaryota</taxon>
        <taxon>Metazoa</taxon>
        <taxon>Spiralia</taxon>
        <taxon>Lophotrochozoa</taxon>
        <taxon>Mollusca</taxon>
        <taxon>Bivalvia</taxon>
        <taxon>Autobranchia</taxon>
        <taxon>Heteroconchia</taxon>
        <taxon>Euheterodonta</taxon>
        <taxon>Imparidentia</taxon>
        <taxon>Neoheterodontei</taxon>
        <taxon>Myida</taxon>
        <taxon>Dreissenoidea</taxon>
        <taxon>Dreissenidae</taxon>
        <taxon>Dreissena</taxon>
    </lineage>
</organism>
<feature type="domain" description="TRAF-type" evidence="14">
    <location>
        <begin position="1"/>
        <end position="43"/>
    </location>
</feature>
<dbReference type="PIRSF" id="PIRSF015614">
    <property type="entry name" value="TRAF"/>
    <property type="match status" value="1"/>
</dbReference>
<evidence type="ECO:0000256" key="2">
    <source>
        <dbReference type="ARBA" id="ARBA00022490"/>
    </source>
</evidence>
<dbReference type="InterPro" id="IPR012227">
    <property type="entry name" value="TNF_rcpt-assoc_TRAF_met"/>
</dbReference>
<dbReference type="GO" id="GO:0006915">
    <property type="term" value="P:apoptotic process"/>
    <property type="evidence" value="ECO:0007669"/>
    <property type="project" value="UniProtKB-KW"/>
</dbReference>
<dbReference type="Gene3D" id="2.60.210.10">
    <property type="entry name" value="Apoptosis, Tumor Necrosis Factor Receptor Associated Protein 2, Chain A"/>
    <property type="match status" value="1"/>
</dbReference>
<dbReference type="GO" id="GO:0043122">
    <property type="term" value="P:regulation of canonical NF-kappaB signal transduction"/>
    <property type="evidence" value="ECO:0007669"/>
    <property type="project" value="TreeGrafter"/>
</dbReference>
<dbReference type="PANTHER" id="PTHR10131:SF138">
    <property type="entry name" value="RE66324P"/>
    <property type="match status" value="1"/>
</dbReference>
<proteinExistence type="predicted"/>
<evidence type="ECO:0000259" key="13">
    <source>
        <dbReference type="PROSITE" id="PS50144"/>
    </source>
</evidence>
<dbReference type="AlphaFoldDB" id="A0A9D4FA01"/>
<feature type="domain" description="MATH" evidence="13">
    <location>
        <begin position="239"/>
        <end position="385"/>
    </location>
</feature>
<keyword evidence="6" id="KW-0677">Repeat</keyword>
<evidence type="ECO:0000256" key="6">
    <source>
        <dbReference type="ARBA" id="ARBA00022737"/>
    </source>
</evidence>
<dbReference type="InterPro" id="IPR049342">
    <property type="entry name" value="TRAF1-6_MATH_dom"/>
</dbReference>
<feature type="non-terminal residue" evidence="15">
    <location>
        <position position="1"/>
    </location>
</feature>
<keyword evidence="4" id="KW-0053">Apoptosis</keyword>
<dbReference type="GO" id="GO:0008270">
    <property type="term" value="F:zinc ion binding"/>
    <property type="evidence" value="ECO:0007669"/>
    <property type="project" value="UniProtKB-KW"/>
</dbReference>
<dbReference type="PROSITE" id="PS50145">
    <property type="entry name" value="ZF_TRAF"/>
    <property type="match status" value="1"/>
</dbReference>
<dbReference type="Pfam" id="PF02176">
    <property type="entry name" value="zf-TRAF"/>
    <property type="match status" value="1"/>
</dbReference>
<gene>
    <name evidence="15" type="ORF">DPMN_148443</name>
</gene>
<evidence type="ECO:0000256" key="1">
    <source>
        <dbReference type="ARBA" id="ARBA00004496"/>
    </source>
</evidence>
<dbReference type="PROSITE" id="PS50144">
    <property type="entry name" value="MATH"/>
    <property type="match status" value="1"/>
</dbReference>
<evidence type="ECO:0000313" key="15">
    <source>
        <dbReference type="EMBL" id="KAH3794903.1"/>
    </source>
</evidence>
<keyword evidence="5 11" id="KW-0479">Metal-binding</keyword>
<accession>A0A9D4FA01</accession>
<dbReference type="GO" id="GO:0007165">
    <property type="term" value="P:signal transduction"/>
    <property type="evidence" value="ECO:0007669"/>
    <property type="project" value="InterPro"/>
</dbReference>
<dbReference type="Proteomes" id="UP000828390">
    <property type="component" value="Unassembled WGS sequence"/>
</dbReference>
<dbReference type="FunFam" id="2.60.210.10:FF:000001">
    <property type="entry name" value="TNF receptor-associated factor"/>
    <property type="match status" value="1"/>
</dbReference>
<evidence type="ECO:0000256" key="9">
    <source>
        <dbReference type="ARBA" id="ARBA00022843"/>
    </source>
</evidence>
<keyword evidence="16" id="KW-1185">Reference proteome</keyword>
<feature type="zinc finger region" description="TRAF-type" evidence="11">
    <location>
        <begin position="1"/>
        <end position="43"/>
    </location>
</feature>
<dbReference type="InterPro" id="IPR001293">
    <property type="entry name" value="Znf_TRAF"/>
</dbReference>
<evidence type="ECO:0000256" key="11">
    <source>
        <dbReference type="PROSITE-ProRule" id="PRU00207"/>
    </source>
</evidence>
<keyword evidence="3" id="KW-1017">Isopeptide bond</keyword>
<dbReference type="EMBL" id="JAIWYP010000007">
    <property type="protein sequence ID" value="KAH3794903.1"/>
    <property type="molecule type" value="Genomic_DNA"/>
</dbReference>
<dbReference type="SUPFAM" id="SSF49599">
    <property type="entry name" value="TRAF domain-like"/>
    <property type="match status" value="1"/>
</dbReference>
<dbReference type="PANTHER" id="PTHR10131">
    <property type="entry name" value="TNF RECEPTOR ASSOCIATED FACTOR"/>
    <property type="match status" value="1"/>
</dbReference>
<dbReference type="GO" id="GO:0005164">
    <property type="term" value="F:tumor necrosis factor receptor binding"/>
    <property type="evidence" value="ECO:0007669"/>
    <property type="project" value="TreeGrafter"/>
</dbReference>
<feature type="coiled-coil region" evidence="12">
    <location>
        <begin position="173"/>
        <end position="228"/>
    </location>
</feature>
<dbReference type="InterPro" id="IPR013083">
    <property type="entry name" value="Znf_RING/FYVE/PHD"/>
</dbReference>
<evidence type="ECO:0000256" key="12">
    <source>
        <dbReference type="SAM" id="Coils"/>
    </source>
</evidence>